<dbReference type="EMBL" id="JAVHJO010000012">
    <property type="protein sequence ID" value="KAK6532001.1"/>
    <property type="molecule type" value="Genomic_DNA"/>
</dbReference>
<keyword evidence="3" id="KW-1185">Reference proteome</keyword>
<dbReference type="Proteomes" id="UP001365542">
    <property type="component" value="Unassembled WGS sequence"/>
</dbReference>
<proteinExistence type="predicted"/>
<evidence type="ECO:0000256" key="1">
    <source>
        <dbReference type="SAM" id="MobiDB-lite"/>
    </source>
</evidence>
<dbReference type="AlphaFoldDB" id="A0AAV9X1Z3"/>
<protein>
    <submittedName>
        <fullName evidence="2">Uncharacterized protein</fullName>
    </submittedName>
</protein>
<name>A0AAV9X1Z3_9PEZI</name>
<gene>
    <name evidence="2" type="ORF">TWF694_003164</name>
</gene>
<organism evidence="2 3">
    <name type="scientific">Orbilia ellipsospora</name>
    <dbReference type="NCBI Taxonomy" id="2528407"/>
    <lineage>
        <taxon>Eukaryota</taxon>
        <taxon>Fungi</taxon>
        <taxon>Dikarya</taxon>
        <taxon>Ascomycota</taxon>
        <taxon>Pezizomycotina</taxon>
        <taxon>Orbiliomycetes</taxon>
        <taxon>Orbiliales</taxon>
        <taxon>Orbiliaceae</taxon>
        <taxon>Orbilia</taxon>
    </lineage>
</organism>
<accession>A0AAV9X1Z3</accession>
<comment type="caution">
    <text evidence="2">The sequence shown here is derived from an EMBL/GenBank/DDBJ whole genome shotgun (WGS) entry which is preliminary data.</text>
</comment>
<evidence type="ECO:0000313" key="2">
    <source>
        <dbReference type="EMBL" id="KAK6532001.1"/>
    </source>
</evidence>
<feature type="region of interest" description="Disordered" evidence="1">
    <location>
        <begin position="78"/>
        <end position="106"/>
    </location>
</feature>
<evidence type="ECO:0000313" key="3">
    <source>
        <dbReference type="Proteomes" id="UP001365542"/>
    </source>
</evidence>
<sequence length="239" mass="25845">MRSKVAPSVLYKLYVACSHLFHTNAFEIQQRDLVTTTVYETVFDGDNVTYVLTCDSPSSPLPKCNQVTWRGLGLSTTANSTTSPASTSPPSSLSSPPSTTSSSPAASSSFVLQGSGEYANFFFEFNTANNRVLLGALGQQTLVSLQLDNSVLRNSANTSQIVYLQYNTTIAQDFASAGESDSIVSQIREVRFGASDDIIETDYADGWFWNASTNQPGLIRQNAVWSFFAQVGKGSEPGR</sequence>
<reference evidence="2 3" key="1">
    <citation type="submission" date="2019-10" db="EMBL/GenBank/DDBJ databases">
        <authorList>
            <person name="Palmer J.M."/>
        </authorList>
    </citation>
    <scope>NUCLEOTIDE SEQUENCE [LARGE SCALE GENOMIC DNA]</scope>
    <source>
        <strain evidence="2 3">TWF694</strain>
    </source>
</reference>